<evidence type="ECO:0000313" key="1">
    <source>
        <dbReference type="EMBL" id="JAH72914.1"/>
    </source>
</evidence>
<dbReference type="AlphaFoldDB" id="A0A0E9V468"/>
<dbReference type="EMBL" id="GBXM01035663">
    <property type="protein sequence ID" value="JAH72914.1"/>
    <property type="molecule type" value="Transcribed_RNA"/>
</dbReference>
<name>A0A0E9V468_ANGAN</name>
<reference evidence="1" key="2">
    <citation type="journal article" date="2015" name="Fish Shellfish Immunol.">
        <title>Early steps in the European eel (Anguilla anguilla)-Vibrio vulnificus interaction in the gills: Role of the RtxA13 toxin.</title>
        <authorList>
            <person name="Callol A."/>
            <person name="Pajuelo D."/>
            <person name="Ebbesson L."/>
            <person name="Teles M."/>
            <person name="MacKenzie S."/>
            <person name="Amaro C."/>
        </authorList>
    </citation>
    <scope>NUCLEOTIDE SEQUENCE</scope>
</reference>
<organism evidence="1">
    <name type="scientific">Anguilla anguilla</name>
    <name type="common">European freshwater eel</name>
    <name type="synonym">Muraena anguilla</name>
    <dbReference type="NCBI Taxonomy" id="7936"/>
    <lineage>
        <taxon>Eukaryota</taxon>
        <taxon>Metazoa</taxon>
        <taxon>Chordata</taxon>
        <taxon>Craniata</taxon>
        <taxon>Vertebrata</taxon>
        <taxon>Euteleostomi</taxon>
        <taxon>Actinopterygii</taxon>
        <taxon>Neopterygii</taxon>
        <taxon>Teleostei</taxon>
        <taxon>Anguilliformes</taxon>
        <taxon>Anguillidae</taxon>
        <taxon>Anguilla</taxon>
    </lineage>
</organism>
<sequence length="58" mass="6640">MSQACHRCESKRATEATQNRFTALQAGPYITACLIIRPGALQGPPFHRRRKNTIRQTW</sequence>
<proteinExistence type="predicted"/>
<accession>A0A0E9V468</accession>
<protein>
    <submittedName>
        <fullName evidence="1">Uncharacterized protein</fullName>
    </submittedName>
</protein>
<reference evidence="1" key="1">
    <citation type="submission" date="2014-11" db="EMBL/GenBank/DDBJ databases">
        <authorList>
            <person name="Amaro Gonzalez C."/>
        </authorList>
    </citation>
    <scope>NUCLEOTIDE SEQUENCE</scope>
</reference>